<gene>
    <name evidence="1" type="ORF">Q5H93_03845</name>
</gene>
<comment type="caution">
    <text evidence="1">The sequence shown here is derived from an EMBL/GenBank/DDBJ whole genome shotgun (WGS) entry which is preliminary data.</text>
</comment>
<accession>A0ABT9BBD1</accession>
<evidence type="ECO:0000313" key="2">
    <source>
        <dbReference type="Proteomes" id="UP001176429"/>
    </source>
</evidence>
<keyword evidence="2" id="KW-1185">Reference proteome</keyword>
<protein>
    <submittedName>
        <fullName evidence="1">Uncharacterized protein</fullName>
    </submittedName>
</protein>
<dbReference type="Proteomes" id="UP001176429">
    <property type="component" value="Unassembled WGS sequence"/>
</dbReference>
<evidence type="ECO:0000313" key="1">
    <source>
        <dbReference type="EMBL" id="MDO7873853.1"/>
    </source>
</evidence>
<name>A0ABT9BBD1_9BACT</name>
<reference evidence="1" key="1">
    <citation type="submission" date="2023-07" db="EMBL/GenBank/DDBJ databases">
        <authorList>
            <person name="Kim M.K."/>
        </authorList>
    </citation>
    <scope>NUCLEOTIDE SEQUENCE</scope>
    <source>
        <strain evidence="1">ASUV-10-1</strain>
    </source>
</reference>
<dbReference type="RefSeq" id="WP_305005166.1">
    <property type="nucleotide sequence ID" value="NZ_JAUQSY010000002.1"/>
</dbReference>
<dbReference type="EMBL" id="JAUQSY010000002">
    <property type="protein sequence ID" value="MDO7873853.1"/>
    <property type="molecule type" value="Genomic_DNA"/>
</dbReference>
<organism evidence="1 2">
    <name type="scientific">Hymenobacter aranciens</name>
    <dbReference type="NCBI Taxonomy" id="3063996"/>
    <lineage>
        <taxon>Bacteria</taxon>
        <taxon>Pseudomonadati</taxon>
        <taxon>Bacteroidota</taxon>
        <taxon>Cytophagia</taxon>
        <taxon>Cytophagales</taxon>
        <taxon>Hymenobacteraceae</taxon>
        <taxon>Hymenobacter</taxon>
    </lineage>
</organism>
<sequence length="170" mass="19271">MKEQTYHSLRQLVGLMLTGSTRAADMECLKFGEQAIVDRSGELYNIGEFALHLQCPWRITSSEKLLVGSSDLYEPADGISDADEDFDWEIIGNNLRDVRLQQLLIQSKIVEAVETDAYGGFSLFLSQDLVFSAFPSYSKNDEYHEYWRLLDNREGPKPHIVVGPNGVEFC</sequence>
<proteinExistence type="predicted"/>